<gene>
    <name evidence="1" type="ORF">SAMN02745220_05342</name>
</gene>
<dbReference type="AlphaFoldDB" id="A0A1M7YMR7"/>
<dbReference type="Proteomes" id="UP000184603">
    <property type="component" value="Unassembled WGS sequence"/>
</dbReference>
<organism evidence="1 2">
    <name type="scientific">Desulfopila aestuarii DSM 18488</name>
    <dbReference type="NCBI Taxonomy" id="1121416"/>
    <lineage>
        <taxon>Bacteria</taxon>
        <taxon>Pseudomonadati</taxon>
        <taxon>Thermodesulfobacteriota</taxon>
        <taxon>Desulfobulbia</taxon>
        <taxon>Desulfobulbales</taxon>
        <taxon>Desulfocapsaceae</taxon>
        <taxon>Desulfopila</taxon>
    </lineage>
</organism>
<name>A0A1M7YMR7_9BACT</name>
<dbReference type="EMBL" id="FRFE01000084">
    <property type="protein sequence ID" value="SHO53858.1"/>
    <property type="molecule type" value="Genomic_DNA"/>
</dbReference>
<dbReference type="Gene3D" id="1.10.260.40">
    <property type="entry name" value="lambda repressor-like DNA-binding domains"/>
    <property type="match status" value="1"/>
</dbReference>
<keyword evidence="2" id="KW-1185">Reference proteome</keyword>
<protein>
    <submittedName>
        <fullName evidence="1">Uncharacterized protein</fullName>
    </submittedName>
</protein>
<dbReference type="GO" id="GO:0003677">
    <property type="term" value="F:DNA binding"/>
    <property type="evidence" value="ECO:0007669"/>
    <property type="project" value="InterPro"/>
</dbReference>
<reference evidence="1 2" key="1">
    <citation type="submission" date="2016-12" db="EMBL/GenBank/DDBJ databases">
        <authorList>
            <person name="Song W.-J."/>
            <person name="Kurnit D.M."/>
        </authorList>
    </citation>
    <scope>NUCLEOTIDE SEQUENCE [LARGE SCALE GENOMIC DNA]</scope>
    <source>
        <strain evidence="1 2">DSM 18488</strain>
    </source>
</reference>
<sequence length="60" mass="6675">MMIKGVKVNDIARKLNLANSNIIVVIHGHRPNQKVRKGIADAICKSVSDIWPELAEGRKK</sequence>
<proteinExistence type="predicted"/>
<dbReference type="InterPro" id="IPR010982">
    <property type="entry name" value="Lambda_DNA-bd_dom_sf"/>
</dbReference>
<accession>A0A1M7YMR7</accession>
<evidence type="ECO:0000313" key="2">
    <source>
        <dbReference type="Proteomes" id="UP000184603"/>
    </source>
</evidence>
<evidence type="ECO:0000313" key="1">
    <source>
        <dbReference type="EMBL" id="SHO53858.1"/>
    </source>
</evidence>
<dbReference type="STRING" id="1121416.SAMN02745220_05342"/>